<protein>
    <submittedName>
        <fullName evidence="2">Uncharacterized protein</fullName>
    </submittedName>
</protein>
<evidence type="ECO:0000313" key="3">
    <source>
        <dbReference type="Proteomes" id="UP001200034"/>
    </source>
</evidence>
<dbReference type="Proteomes" id="UP001200034">
    <property type="component" value="Unassembled WGS sequence"/>
</dbReference>
<proteinExistence type="predicted"/>
<keyword evidence="3" id="KW-1185">Reference proteome</keyword>
<reference evidence="2" key="1">
    <citation type="journal article" date="2021" name="Mol. Ecol. Resour.">
        <title>Phylogenomic analyses of the genus Drosophila reveals genomic signals of climate adaptation.</title>
        <authorList>
            <person name="Li F."/>
            <person name="Rane R.V."/>
            <person name="Luria V."/>
            <person name="Xiong Z."/>
            <person name="Chen J."/>
            <person name="Li Z."/>
            <person name="Catullo R.A."/>
            <person name="Griffin P.C."/>
            <person name="Schiffer M."/>
            <person name="Pearce S."/>
            <person name="Lee S.F."/>
            <person name="McElroy K."/>
            <person name="Stocker A."/>
            <person name="Shirriffs J."/>
            <person name="Cockerell F."/>
            <person name="Coppin C."/>
            <person name="Sgro C.M."/>
            <person name="Karger A."/>
            <person name="Cain J.W."/>
            <person name="Weber J.A."/>
            <person name="Santpere G."/>
            <person name="Kirschner M.W."/>
            <person name="Hoffmann A.A."/>
            <person name="Oakeshott J.G."/>
            <person name="Zhang G."/>
        </authorList>
    </citation>
    <scope>NUCLEOTIDE SEQUENCE</scope>
    <source>
        <strain evidence="2">BGI-SZ-2011g</strain>
    </source>
</reference>
<feature type="region of interest" description="Disordered" evidence="1">
    <location>
        <begin position="1"/>
        <end position="123"/>
    </location>
</feature>
<feature type="compositionally biased region" description="Basic and acidic residues" evidence="1">
    <location>
        <begin position="1"/>
        <end position="10"/>
    </location>
</feature>
<evidence type="ECO:0000313" key="2">
    <source>
        <dbReference type="EMBL" id="KAH8370963.1"/>
    </source>
</evidence>
<accession>A0AAD4JZS1</accession>
<evidence type="ECO:0000256" key="1">
    <source>
        <dbReference type="SAM" id="MobiDB-lite"/>
    </source>
</evidence>
<organism evidence="2 3">
    <name type="scientific">Drosophila rubida</name>
    <dbReference type="NCBI Taxonomy" id="30044"/>
    <lineage>
        <taxon>Eukaryota</taxon>
        <taxon>Metazoa</taxon>
        <taxon>Ecdysozoa</taxon>
        <taxon>Arthropoda</taxon>
        <taxon>Hexapoda</taxon>
        <taxon>Insecta</taxon>
        <taxon>Pterygota</taxon>
        <taxon>Neoptera</taxon>
        <taxon>Endopterygota</taxon>
        <taxon>Diptera</taxon>
        <taxon>Brachycera</taxon>
        <taxon>Muscomorpha</taxon>
        <taxon>Ephydroidea</taxon>
        <taxon>Drosophilidae</taxon>
        <taxon>Drosophila</taxon>
    </lineage>
</organism>
<gene>
    <name evidence="2" type="ORF">KR093_005673</name>
</gene>
<sequence>MSGHNSEKSLKATFSTWQQKANDRRQDAARQAGVASRESHEFKPGITKTKKKRSVVQSSINEPISQRANDSQEINPSEDPSKRSTRINRRTQSAAQPGQDFELNYHAPVKVRFNSTAQKPSRK</sequence>
<dbReference type="EMBL" id="JAJJHW010002585">
    <property type="protein sequence ID" value="KAH8370963.1"/>
    <property type="molecule type" value="Genomic_DNA"/>
</dbReference>
<dbReference type="AlphaFoldDB" id="A0AAD4JZS1"/>
<feature type="compositionally biased region" description="Polar residues" evidence="1">
    <location>
        <begin position="113"/>
        <end position="123"/>
    </location>
</feature>
<comment type="caution">
    <text evidence="2">The sequence shown here is derived from an EMBL/GenBank/DDBJ whole genome shotgun (WGS) entry which is preliminary data.</text>
</comment>
<name>A0AAD4JZS1_9MUSC</name>
<feature type="compositionally biased region" description="Polar residues" evidence="1">
    <location>
        <begin position="55"/>
        <end position="75"/>
    </location>
</feature>